<dbReference type="Proteomes" id="UP000030143">
    <property type="component" value="Unassembled WGS sequence"/>
</dbReference>
<dbReference type="RefSeq" id="XP_016599423.1">
    <property type="nucleotide sequence ID" value="XM_016739513.1"/>
</dbReference>
<protein>
    <recommendedName>
        <fullName evidence="5">NACHT-NTPase and P-loop NTPases N-terminal domain-containing protein</fullName>
    </recommendedName>
</protein>
<dbReference type="PhylomeDB" id="A0A0A2J168"/>
<keyword evidence="4" id="KW-1185">Reference proteome</keyword>
<feature type="domain" description="NACHT-NTPase sigma" evidence="1">
    <location>
        <begin position="164"/>
        <end position="199"/>
    </location>
</feature>
<evidence type="ECO:0000259" key="1">
    <source>
        <dbReference type="Pfam" id="PF17106"/>
    </source>
</evidence>
<dbReference type="OrthoDB" id="674604at2759"/>
<dbReference type="VEuPathDB" id="FungiDB:PEXP_011460"/>
<dbReference type="Pfam" id="PF17106">
    <property type="entry name" value="NACHT_sigma"/>
    <property type="match status" value="1"/>
</dbReference>
<gene>
    <name evidence="3" type="ORF">PEX2_022380</name>
</gene>
<evidence type="ECO:0000313" key="3">
    <source>
        <dbReference type="EMBL" id="KGO57795.1"/>
    </source>
</evidence>
<dbReference type="EMBL" id="JQFZ01000138">
    <property type="protein sequence ID" value="KGO57795.1"/>
    <property type="molecule type" value="Genomic_DNA"/>
</dbReference>
<feature type="domain" description="NACHT-NTPase and P-loop NTPases N-terminal" evidence="2">
    <location>
        <begin position="28"/>
        <end position="122"/>
    </location>
</feature>
<dbReference type="InterPro" id="IPR031353">
    <property type="entry name" value="NACHT_sigma"/>
</dbReference>
<reference evidence="3 4" key="1">
    <citation type="journal article" date="2015" name="Mol. Plant Microbe Interact.">
        <title>Genome, transcriptome, and functional analyses of Penicillium expansum provide new insights into secondary metabolism and pathogenicity.</title>
        <authorList>
            <person name="Ballester A.R."/>
            <person name="Marcet-Houben M."/>
            <person name="Levin E."/>
            <person name="Sela N."/>
            <person name="Selma-Lazaro C."/>
            <person name="Carmona L."/>
            <person name="Wisniewski M."/>
            <person name="Droby S."/>
            <person name="Gonzalez-Candelas L."/>
            <person name="Gabaldon T."/>
        </authorList>
    </citation>
    <scope>NUCLEOTIDE SEQUENCE [LARGE SCALE GENOMIC DNA]</scope>
    <source>
        <strain evidence="3 4">MD-8</strain>
    </source>
</reference>
<evidence type="ECO:0008006" key="5">
    <source>
        <dbReference type="Google" id="ProtNLM"/>
    </source>
</evidence>
<proteinExistence type="predicted"/>
<name>A0A0A2J168_PENEN</name>
<accession>A0A0A2J168</accession>
<dbReference type="Pfam" id="PF17107">
    <property type="entry name" value="SesA"/>
    <property type="match status" value="1"/>
</dbReference>
<evidence type="ECO:0000313" key="4">
    <source>
        <dbReference type="Proteomes" id="UP000030143"/>
    </source>
</evidence>
<organism evidence="3 4">
    <name type="scientific">Penicillium expansum</name>
    <name type="common">Blue mold rot fungus</name>
    <dbReference type="NCBI Taxonomy" id="27334"/>
    <lineage>
        <taxon>Eukaryota</taxon>
        <taxon>Fungi</taxon>
        <taxon>Dikarya</taxon>
        <taxon>Ascomycota</taxon>
        <taxon>Pezizomycotina</taxon>
        <taxon>Eurotiomycetes</taxon>
        <taxon>Eurotiomycetidae</taxon>
        <taxon>Eurotiales</taxon>
        <taxon>Aspergillaceae</taxon>
        <taxon>Penicillium</taxon>
    </lineage>
</organism>
<dbReference type="GeneID" id="27674932"/>
<evidence type="ECO:0000259" key="2">
    <source>
        <dbReference type="Pfam" id="PF17107"/>
    </source>
</evidence>
<sequence>MTFAEPALNLILGDTINALKKAERNSGDPNLGNAPAIFRETAVRIPSLLTYFEKFKQHLDTTMMVEEFPRSAIRTMEICEENATRVNEIFSGVVGSSNAAAQYRKVARGDQLEDLMKKILTDAIEMSNITQLAVIRGAEVEELNKALRSFMAMPASLPENQSAYSFDNSGSGYQNINTSTGNQYNNTGPGNMFTGTIRGLKMSK</sequence>
<comment type="caution">
    <text evidence="3">The sequence shown here is derived from an EMBL/GenBank/DDBJ whole genome shotgun (WGS) entry which is preliminary data.</text>
</comment>
<dbReference type="HOGENOM" id="CLU_1343647_0_0_1"/>
<dbReference type="InterPro" id="IPR031352">
    <property type="entry name" value="SesA"/>
</dbReference>
<dbReference type="AlphaFoldDB" id="A0A0A2J168"/>